<gene>
    <name evidence="4" type="ORF">NTH_00323</name>
</gene>
<protein>
    <recommendedName>
        <fullName evidence="3">Peptidase M15A C-terminal domain-containing protein</fullName>
    </recommendedName>
</protein>
<feature type="signal peptide" evidence="2">
    <location>
        <begin position="1"/>
        <end position="39"/>
    </location>
</feature>
<feature type="chain" id="PRO_5046958376" description="Peptidase M15A C-terminal domain-containing protein" evidence="2">
    <location>
        <begin position="40"/>
        <end position="397"/>
    </location>
</feature>
<keyword evidence="2" id="KW-0732">Signal</keyword>
<reference evidence="4 5" key="1">
    <citation type="submission" date="2018-07" db="EMBL/GenBank/DDBJ databases">
        <title>Genome sequence of Nitratireductor thuwali#1536.</title>
        <authorList>
            <person name="Michoud G."/>
            <person name="Merlino G."/>
            <person name="Sefrji F.O."/>
            <person name="Daffonchio D."/>
        </authorList>
    </citation>
    <scope>NUCLEOTIDE SEQUENCE [LARGE SCALE GENOMIC DNA]</scope>
    <source>
        <strain evidence="5">Nit1536</strain>
    </source>
</reference>
<evidence type="ECO:0000256" key="1">
    <source>
        <dbReference type="SAM" id="MobiDB-lite"/>
    </source>
</evidence>
<dbReference type="InterPro" id="IPR013230">
    <property type="entry name" value="Peptidase_M15A_C"/>
</dbReference>
<sequence>MAFDTVVGTRKRRAETLVSARAVGAALAAIMLASCSVSSDPVAQLGLAPAEYQTAADDTNAGGTALFQSSPAGQEAAARPAPDAGSQAEPEGGGQARTAAAAEAPAPVETAQAEAAPQQTAAEEQTETAAAEEPAKPEAGQAEQAAAIDASAQEQVQTAAADASGDSLEEKRGFLSAFFSPRQPADAGRPTPLIEEKAAAAAEEKQKPAETKPLITLASASGNSSPLLAVAGADALPGVRQGDNLFEIKRKSSIDDDSDLDLYEQEGSYQVASAAGLARLAPNGLLTQRDSVDVGCLKPALLRTVKTIERHFGRKAVVTSGYRSPSHNKRVRGARNSLHMYCAAVDIQVPGVSKWDLAKFARSMPGRGGVGTYCHTASVHVDIGPERDWNWRCRRKR</sequence>
<proteinExistence type="predicted"/>
<dbReference type="Pfam" id="PF08291">
    <property type="entry name" value="Peptidase_M15_3"/>
    <property type="match status" value="1"/>
</dbReference>
<dbReference type="Proteomes" id="UP001342418">
    <property type="component" value="Chromosome"/>
</dbReference>
<accession>A0ABY5MG73</accession>
<evidence type="ECO:0000313" key="4">
    <source>
        <dbReference type="EMBL" id="UUP15884.1"/>
    </source>
</evidence>
<name>A0ABY5MG73_9HYPH</name>
<evidence type="ECO:0000256" key="2">
    <source>
        <dbReference type="SAM" id="SignalP"/>
    </source>
</evidence>
<organism evidence="4 5">
    <name type="scientific">Nitratireductor thuwali</name>
    <dbReference type="NCBI Taxonomy" id="2267699"/>
    <lineage>
        <taxon>Bacteria</taxon>
        <taxon>Pseudomonadati</taxon>
        <taxon>Pseudomonadota</taxon>
        <taxon>Alphaproteobacteria</taxon>
        <taxon>Hyphomicrobiales</taxon>
        <taxon>Phyllobacteriaceae</taxon>
        <taxon>Nitratireductor</taxon>
    </lineage>
</organism>
<keyword evidence="5" id="KW-1185">Reference proteome</keyword>
<dbReference type="Gene3D" id="3.30.1380.10">
    <property type="match status" value="1"/>
</dbReference>
<feature type="compositionally biased region" description="Low complexity" evidence="1">
    <location>
        <begin position="96"/>
        <end position="155"/>
    </location>
</feature>
<dbReference type="InterPro" id="IPR009045">
    <property type="entry name" value="Zn_M74/Hedgehog-like"/>
</dbReference>
<feature type="domain" description="Peptidase M15A C-terminal" evidence="3">
    <location>
        <begin position="279"/>
        <end position="382"/>
    </location>
</feature>
<evidence type="ECO:0000259" key="3">
    <source>
        <dbReference type="Pfam" id="PF08291"/>
    </source>
</evidence>
<feature type="region of interest" description="Disordered" evidence="1">
    <location>
        <begin position="61"/>
        <end position="167"/>
    </location>
</feature>
<evidence type="ECO:0000313" key="5">
    <source>
        <dbReference type="Proteomes" id="UP001342418"/>
    </source>
</evidence>
<dbReference type="EMBL" id="CP030941">
    <property type="protein sequence ID" value="UUP15884.1"/>
    <property type="molecule type" value="Genomic_DNA"/>
</dbReference>
<dbReference type="SUPFAM" id="SSF55166">
    <property type="entry name" value="Hedgehog/DD-peptidase"/>
    <property type="match status" value="1"/>
</dbReference>